<dbReference type="Proteomes" id="UP001560045">
    <property type="component" value="Unassembled WGS sequence"/>
</dbReference>
<sequence>MTVEDPARLARVVPPLRRALLYRRHHGRLPPLRDPRTFTEKLNWRITRDRRPLLAPTCDKLAGKERFARRAPGLVRVPETYWAGTDVAGLAGADLPARWVLKPNHSCRRVLVGEGRPDVTDLAARTAGWVGERYWRKSEEWAYRHARPLLLAEEHVGEAGEVPADLKVLVFDGVPRLVGVHTGRQGEHRARLYTADWEPLPWTWGYPAGPEVPRPDWLPDLLAAAAAVAAGFDMLRVDLYRHAGRLWAGELTPYPGAGLGRLEPDLDALLGSWWTLPAAHTARSPAGRLLPAPAGVLLRR</sequence>
<dbReference type="RefSeq" id="WP_369203350.1">
    <property type="nucleotide sequence ID" value="NZ_JBFNXQ010000006.1"/>
</dbReference>
<keyword evidence="2" id="KW-1185">Reference proteome</keyword>
<accession>A0ABV3XAL9</accession>
<dbReference type="InterPro" id="IPR029465">
    <property type="entry name" value="ATPgrasp_TupA"/>
</dbReference>
<evidence type="ECO:0000313" key="1">
    <source>
        <dbReference type="EMBL" id="MEX5717477.1"/>
    </source>
</evidence>
<dbReference type="EMBL" id="JBFNXQ010000006">
    <property type="protein sequence ID" value="MEX5717477.1"/>
    <property type="molecule type" value="Genomic_DNA"/>
</dbReference>
<name>A0ABV3XAL9_9ACTN</name>
<reference evidence="1 2" key="1">
    <citation type="submission" date="2024-06" db="EMBL/GenBank/DDBJ databases">
        <title>Draft genome sequence of Geodermatophilus badlandi, a novel member of the Geodermatophilaceae isolated from badland sedimentary rocks in the Red desert, Wyoming, USA.</title>
        <authorList>
            <person name="Ben Tekaya S."/>
            <person name="Nouioui I."/>
            <person name="Flores G.M."/>
            <person name="Shaal M.N."/>
            <person name="Bredoire F."/>
            <person name="Basile F."/>
            <person name="Van Diepen L."/>
            <person name="Ward N.L."/>
        </authorList>
    </citation>
    <scope>NUCLEOTIDE SEQUENCE [LARGE SCALE GENOMIC DNA]</scope>
    <source>
        <strain evidence="1 2">WL48A</strain>
    </source>
</reference>
<gene>
    <name evidence="1" type="ORF">ABQ292_03730</name>
</gene>
<dbReference type="Pfam" id="PF14305">
    <property type="entry name" value="ATPgrasp_TupA"/>
    <property type="match status" value="1"/>
</dbReference>
<comment type="caution">
    <text evidence="1">The sequence shown here is derived from an EMBL/GenBank/DDBJ whole genome shotgun (WGS) entry which is preliminary data.</text>
</comment>
<organism evidence="1 2">
    <name type="scientific">Geodermatophilus maliterrae</name>
    <dbReference type="NCBI Taxonomy" id="3162531"/>
    <lineage>
        <taxon>Bacteria</taxon>
        <taxon>Bacillati</taxon>
        <taxon>Actinomycetota</taxon>
        <taxon>Actinomycetes</taxon>
        <taxon>Geodermatophilales</taxon>
        <taxon>Geodermatophilaceae</taxon>
        <taxon>Geodermatophilus</taxon>
    </lineage>
</organism>
<evidence type="ECO:0000313" key="2">
    <source>
        <dbReference type="Proteomes" id="UP001560045"/>
    </source>
</evidence>
<proteinExistence type="predicted"/>
<protein>
    <submittedName>
        <fullName evidence="1">ATP-grasp fold amidoligase family protein</fullName>
    </submittedName>
</protein>